<dbReference type="PANTHER" id="PTHR30383">
    <property type="entry name" value="THIOESTERASE 1/PROTEASE 1/LYSOPHOSPHOLIPASE L1"/>
    <property type="match status" value="1"/>
</dbReference>
<evidence type="ECO:0000259" key="1">
    <source>
        <dbReference type="Pfam" id="PF13472"/>
    </source>
</evidence>
<dbReference type="InterPro" id="IPR051532">
    <property type="entry name" value="Ester_Hydrolysis_Enzymes"/>
</dbReference>
<reference evidence="2" key="1">
    <citation type="submission" date="2018-05" db="EMBL/GenBank/DDBJ databases">
        <authorList>
            <person name="Lanie J.A."/>
            <person name="Ng W.-L."/>
            <person name="Kazmierczak K.M."/>
            <person name="Andrzejewski T.M."/>
            <person name="Davidsen T.M."/>
            <person name="Wayne K.J."/>
            <person name="Tettelin H."/>
            <person name="Glass J.I."/>
            <person name="Rusch D."/>
            <person name="Podicherti R."/>
            <person name="Tsui H.-C.T."/>
            <person name="Winkler M.E."/>
        </authorList>
    </citation>
    <scope>NUCLEOTIDE SEQUENCE</scope>
</reference>
<proteinExistence type="predicted"/>
<dbReference type="EMBL" id="UINC01016369">
    <property type="protein sequence ID" value="SVA68197.1"/>
    <property type="molecule type" value="Genomic_DNA"/>
</dbReference>
<dbReference type="InterPro" id="IPR036514">
    <property type="entry name" value="SGNH_hydro_sf"/>
</dbReference>
<organism evidence="2">
    <name type="scientific">marine metagenome</name>
    <dbReference type="NCBI Taxonomy" id="408172"/>
    <lineage>
        <taxon>unclassified sequences</taxon>
        <taxon>metagenomes</taxon>
        <taxon>ecological metagenomes</taxon>
    </lineage>
</organism>
<dbReference type="CDD" id="cd01834">
    <property type="entry name" value="SGNH_hydrolase_like_2"/>
    <property type="match status" value="1"/>
</dbReference>
<name>A0A381XVH8_9ZZZZ</name>
<gene>
    <name evidence="2" type="ORF">METZ01_LOCUS121051</name>
</gene>
<accession>A0A381XVH8</accession>
<dbReference type="Gene3D" id="3.40.50.1110">
    <property type="entry name" value="SGNH hydrolase"/>
    <property type="match status" value="1"/>
</dbReference>
<dbReference type="AlphaFoldDB" id="A0A381XVH8"/>
<dbReference type="InterPro" id="IPR006311">
    <property type="entry name" value="TAT_signal"/>
</dbReference>
<dbReference type="GO" id="GO:0004622">
    <property type="term" value="F:phosphatidylcholine lysophospholipase activity"/>
    <property type="evidence" value="ECO:0007669"/>
    <property type="project" value="TreeGrafter"/>
</dbReference>
<protein>
    <recommendedName>
        <fullName evidence="1">SGNH hydrolase-type esterase domain-containing protein</fullName>
    </recommendedName>
</protein>
<dbReference type="SUPFAM" id="SSF52266">
    <property type="entry name" value="SGNH hydrolase"/>
    <property type="match status" value="1"/>
</dbReference>
<dbReference type="PANTHER" id="PTHR30383:SF5">
    <property type="entry name" value="SGNH HYDROLASE-TYPE ESTERASE DOMAIN-CONTAINING PROTEIN"/>
    <property type="match status" value="1"/>
</dbReference>
<dbReference type="Pfam" id="PF13472">
    <property type="entry name" value="Lipase_GDSL_2"/>
    <property type="match status" value="1"/>
</dbReference>
<sequence>MLDRRTFLRGTALCTGAVAASKVGEVQGAATNPSGVGGYDYRLPKLAKGSRLLFLGDSITDMKWGRNERDRNHYLGHSYVYLIASRLGVDMPEAQLEFFNRGISGHKVSDLKARWQKDAIDMKPDLLTILIGVNDVSRGGTLEQWEADYRFILDASRKAKADLPVVLLDPFVLRSGRLKNEAAWKKWRGKVDQYCGIVAQLAKDYDAIHVKTQEVFDAAAKAVSPEQWIWDGVHPLPQGHELIARNWLQQVSD</sequence>
<dbReference type="PROSITE" id="PS51318">
    <property type="entry name" value="TAT"/>
    <property type="match status" value="1"/>
</dbReference>
<dbReference type="InterPro" id="IPR013830">
    <property type="entry name" value="SGNH_hydro"/>
</dbReference>
<evidence type="ECO:0000313" key="2">
    <source>
        <dbReference type="EMBL" id="SVA68197.1"/>
    </source>
</evidence>
<feature type="domain" description="SGNH hydrolase-type esterase" evidence="1">
    <location>
        <begin position="54"/>
        <end position="242"/>
    </location>
</feature>